<dbReference type="AlphaFoldDB" id="S7ZRL6"/>
<gene>
    <name evidence="2" type="ORF">PDE_06256</name>
</gene>
<evidence type="ECO:0000313" key="2">
    <source>
        <dbReference type="EMBL" id="EPS31301.1"/>
    </source>
</evidence>
<keyword evidence="3" id="KW-1185">Reference proteome</keyword>
<feature type="compositionally biased region" description="Basic and acidic residues" evidence="1">
    <location>
        <begin position="145"/>
        <end position="158"/>
    </location>
</feature>
<reference evidence="2 3" key="1">
    <citation type="journal article" date="2013" name="PLoS ONE">
        <title>Genomic and secretomic analyses reveal unique features of the lignocellulolytic enzyme system of Penicillium decumbens.</title>
        <authorList>
            <person name="Liu G."/>
            <person name="Zhang L."/>
            <person name="Wei X."/>
            <person name="Zou G."/>
            <person name="Qin Y."/>
            <person name="Ma L."/>
            <person name="Li J."/>
            <person name="Zheng H."/>
            <person name="Wang S."/>
            <person name="Wang C."/>
            <person name="Xun L."/>
            <person name="Zhao G.-P."/>
            <person name="Zhou Z."/>
            <person name="Qu Y."/>
        </authorList>
    </citation>
    <scope>NUCLEOTIDE SEQUENCE [LARGE SCALE GENOMIC DNA]</scope>
    <source>
        <strain evidence="3">114-2 / CGMCC 5302</strain>
    </source>
</reference>
<evidence type="ECO:0000313" key="3">
    <source>
        <dbReference type="Proteomes" id="UP000019376"/>
    </source>
</evidence>
<name>S7ZRL6_PENO1</name>
<dbReference type="EMBL" id="KB644413">
    <property type="protein sequence ID" value="EPS31301.1"/>
    <property type="molecule type" value="Genomic_DNA"/>
</dbReference>
<feature type="compositionally biased region" description="Polar residues" evidence="1">
    <location>
        <begin position="33"/>
        <end position="48"/>
    </location>
</feature>
<feature type="region of interest" description="Disordered" evidence="1">
    <location>
        <begin position="145"/>
        <end position="169"/>
    </location>
</feature>
<feature type="region of interest" description="Disordered" evidence="1">
    <location>
        <begin position="27"/>
        <end position="48"/>
    </location>
</feature>
<dbReference type="Proteomes" id="UP000019376">
    <property type="component" value="Unassembled WGS sequence"/>
</dbReference>
<accession>S7ZRL6</accession>
<protein>
    <submittedName>
        <fullName evidence="2">Uncharacterized protein</fullName>
    </submittedName>
</protein>
<evidence type="ECO:0000256" key="1">
    <source>
        <dbReference type="SAM" id="MobiDB-lite"/>
    </source>
</evidence>
<organism evidence="2 3">
    <name type="scientific">Penicillium oxalicum (strain 114-2 / CGMCC 5302)</name>
    <name type="common">Penicillium decumbens</name>
    <dbReference type="NCBI Taxonomy" id="933388"/>
    <lineage>
        <taxon>Eukaryota</taxon>
        <taxon>Fungi</taxon>
        <taxon>Dikarya</taxon>
        <taxon>Ascomycota</taxon>
        <taxon>Pezizomycotina</taxon>
        <taxon>Eurotiomycetes</taxon>
        <taxon>Eurotiomycetidae</taxon>
        <taxon>Eurotiales</taxon>
        <taxon>Aspergillaceae</taxon>
        <taxon>Penicillium</taxon>
    </lineage>
</organism>
<proteinExistence type="predicted"/>
<dbReference type="HOGENOM" id="CLU_874658_0_0_1"/>
<sequence>MYHHQQNSAVDRVRRWLHAQYKWAMSPRRAAQRQHQGVSSPDGTSGLQASAAISSNKSHVDEYSLLRVKVGIDKVVRCTLSTAAWIGYIHVDLLPNGAQSLTPILTSGCGDGDDANQDLPSQTRTGRPGAFITCLGQSYTTVDRKSKSTHGAKDRCDSQKVPVHMPDESTSRASASIRCAFRTIWLQFTPERGDFDPSCHIRPRTGTDRAVDAGSPGARNNDAACKHVSHKSAFKILGLNWHELGTKTRDSFLCWGKMPSTAHDSCAAYKPEQLHQFPLGTLAAALAGRHDSALIPIIVPAGDYGRSGASTTECEILI</sequence>